<dbReference type="InterPro" id="IPR042530">
    <property type="entry name" value="EME1/EME2_C"/>
</dbReference>
<dbReference type="GO" id="GO:0005634">
    <property type="term" value="C:nucleus"/>
    <property type="evidence" value="ECO:0007669"/>
    <property type="project" value="TreeGrafter"/>
</dbReference>
<dbReference type="GO" id="GO:0000727">
    <property type="term" value="P:double-strand break repair via break-induced replication"/>
    <property type="evidence" value="ECO:0007669"/>
    <property type="project" value="TreeGrafter"/>
</dbReference>
<evidence type="ECO:0000256" key="2">
    <source>
        <dbReference type="ARBA" id="ARBA00010015"/>
    </source>
</evidence>
<gene>
    <name evidence="12" type="ORF">LCGC14_2207550</name>
</gene>
<reference evidence="12" key="1">
    <citation type="journal article" date="2015" name="Nature">
        <title>Complex archaea that bridge the gap between prokaryotes and eukaryotes.</title>
        <authorList>
            <person name="Spang A."/>
            <person name="Saw J.H."/>
            <person name="Jorgensen S.L."/>
            <person name="Zaremba-Niedzwiedzka K."/>
            <person name="Martijn J."/>
            <person name="Lind A.E."/>
            <person name="van Eijk R."/>
            <person name="Schleper C."/>
            <person name="Guy L."/>
            <person name="Ettema T.J."/>
        </authorList>
    </citation>
    <scope>NUCLEOTIDE SEQUENCE</scope>
</reference>
<dbReference type="GO" id="GO:0000712">
    <property type="term" value="P:resolution of meiotic recombination intermediates"/>
    <property type="evidence" value="ECO:0007669"/>
    <property type="project" value="TreeGrafter"/>
</dbReference>
<dbReference type="SMART" id="SM00891">
    <property type="entry name" value="ERCC4"/>
    <property type="match status" value="1"/>
</dbReference>
<evidence type="ECO:0000256" key="10">
    <source>
        <dbReference type="ARBA" id="ARBA00023204"/>
    </source>
</evidence>
<dbReference type="GO" id="GO:0048476">
    <property type="term" value="C:Holliday junction resolvase complex"/>
    <property type="evidence" value="ECO:0007669"/>
    <property type="project" value="TreeGrafter"/>
</dbReference>
<dbReference type="GO" id="GO:0008821">
    <property type="term" value="F:crossover junction DNA endonuclease activity"/>
    <property type="evidence" value="ECO:0007669"/>
    <property type="project" value="InterPro"/>
</dbReference>
<dbReference type="InterPro" id="IPR006166">
    <property type="entry name" value="ERCC4_domain"/>
</dbReference>
<dbReference type="SUPFAM" id="SSF52980">
    <property type="entry name" value="Restriction endonuclease-like"/>
    <property type="match status" value="1"/>
</dbReference>
<comment type="cofactor">
    <cofactor evidence="1">
        <name>Mg(2+)</name>
        <dbReference type="ChEBI" id="CHEBI:18420"/>
    </cofactor>
</comment>
<dbReference type="AlphaFoldDB" id="A0A0F9GAL4"/>
<evidence type="ECO:0000256" key="4">
    <source>
        <dbReference type="ARBA" id="ARBA00022723"/>
    </source>
</evidence>
<dbReference type="PANTHER" id="PTHR13451:SF0">
    <property type="entry name" value="CROSSOVER JUNCTION ENDONUCLEASE MUS81"/>
    <property type="match status" value="1"/>
</dbReference>
<evidence type="ECO:0000256" key="9">
    <source>
        <dbReference type="ARBA" id="ARBA00023172"/>
    </source>
</evidence>
<comment type="similarity">
    <text evidence="2">Belongs to the XPF family.</text>
</comment>
<dbReference type="EMBL" id="LAZR01029225">
    <property type="protein sequence ID" value="KKL60217.1"/>
    <property type="molecule type" value="Genomic_DNA"/>
</dbReference>
<evidence type="ECO:0000313" key="12">
    <source>
        <dbReference type="EMBL" id="KKL60217.1"/>
    </source>
</evidence>
<evidence type="ECO:0000256" key="5">
    <source>
        <dbReference type="ARBA" id="ARBA00022759"/>
    </source>
</evidence>
<keyword evidence="10" id="KW-0234">DNA repair</keyword>
<dbReference type="Gene3D" id="1.10.150.670">
    <property type="entry name" value="Crossover junction endonuclease EME1, DNA-binding domain"/>
    <property type="match status" value="1"/>
</dbReference>
<keyword evidence="4" id="KW-0479">Metal-binding</keyword>
<evidence type="ECO:0000256" key="3">
    <source>
        <dbReference type="ARBA" id="ARBA00022722"/>
    </source>
</evidence>
<evidence type="ECO:0000256" key="6">
    <source>
        <dbReference type="ARBA" id="ARBA00022763"/>
    </source>
</evidence>
<dbReference type="GO" id="GO:0003677">
    <property type="term" value="F:DNA binding"/>
    <property type="evidence" value="ECO:0007669"/>
    <property type="project" value="InterPro"/>
</dbReference>
<dbReference type="CDD" id="cd20074">
    <property type="entry name" value="XPF_nuclease_Mus81"/>
    <property type="match status" value="1"/>
</dbReference>
<dbReference type="InterPro" id="IPR047416">
    <property type="entry name" value="XPF_nuclease_Mus81"/>
</dbReference>
<organism evidence="12">
    <name type="scientific">marine sediment metagenome</name>
    <dbReference type="NCBI Taxonomy" id="412755"/>
    <lineage>
        <taxon>unclassified sequences</taxon>
        <taxon>metagenomes</taxon>
        <taxon>ecological metagenomes</taxon>
    </lineage>
</organism>
<evidence type="ECO:0000256" key="8">
    <source>
        <dbReference type="ARBA" id="ARBA00022842"/>
    </source>
</evidence>
<dbReference type="GO" id="GO:0048257">
    <property type="term" value="F:3'-flap endonuclease activity"/>
    <property type="evidence" value="ECO:0007669"/>
    <property type="project" value="TreeGrafter"/>
</dbReference>
<dbReference type="InterPro" id="IPR011335">
    <property type="entry name" value="Restrct_endonuc-II-like"/>
</dbReference>
<keyword evidence="8" id="KW-0460">Magnesium</keyword>
<dbReference type="InterPro" id="IPR033309">
    <property type="entry name" value="Mus81"/>
</dbReference>
<evidence type="ECO:0000256" key="1">
    <source>
        <dbReference type="ARBA" id="ARBA00001946"/>
    </source>
</evidence>
<keyword evidence="9" id="KW-0233">DNA recombination</keyword>
<proteinExistence type="inferred from homology"/>
<dbReference type="Pfam" id="PF02732">
    <property type="entry name" value="ERCC4"/>
    <property type="match status" value="1"/>
</dbReference>
<dbReference type="GO" id="GO:0031573">
    <property type="term" value="P:mitotic intra-S DNA damage checkpoint signaling"/>
    <property type="evidence" value="ECO:0007669"/>
    <property type="project" value="TreeGrafter"/>
</dbReference>
<evidence type="ECO:0000259" key="11">
    <source>
        <dbReference type="SMART" id="SM00891"/>
    </source>
</evidence>
<accession>A0A0F9GAL4</accession>
<keyword evidence="7" id="KW-0378">Hydrolase</keyword>
<protein>
    <recommendedName>
        <fullName evidence="11">ERCC4 domain-containing protein</fullName>
    </recommendedName>
</protein>
<comment type="caution">
    <text evidence="12">The sequence shown here is derived from an EMBL/GenBank/DDBJ whole genome shotgun (WGS) entry which is preliminary data.</text>
</comment>
<keyword evidence="3" id="KW-0540">Nuclease</keyword>
<sequence>MSIVVTPGETVLIDAFQKANTEITIENLLVGDVHIRKGDQTMYIFERKAKGDLDASIKDGRYHEQKSRLLDTGVPRKNIVYIIEQLAKPCNAASHKRVWSAICNTQHRDGFTVFQTKNIAETVDYLVAMTASVNKFEAIEDSNPTDEVNIHIKKRQVTQEEWFKYSLALVPKCSLSIAKVITSKYPNMTALIAAIELDGMECLSNFKHGDSQRRIGKKLSEEICEVVLNNY</sequence>
<keyword evidence="6" id="KW-0227">DNA damage</keyword>
<feature type="domain" description="ERCC4" evidence="11">
    <location>
        <begin position="2"/>
        <end position="87"/>
    </location>
</feature>
<dbReference type="GO" id="GO:0046872">
    <property type="term" value="F:metal ion binding"/>
    <property type="evidence" value="ECO:0007669"/>
    <property type="project" value="UniProtKB-KW"/>
</dbReference>
<dbReference type="PANTHER" id="PTHR13451">
    <property type="entry name" value="CLASS II CROSSOVER JUNCTION ENDONUCLEASE MUS81"/>
    <property type="match status" value="1"/>
</dbReference>
<evidence type="ECO:0000256" key="7">
    <source>
        <dbReference type="ARBA" id="ARBA00022801"/>
    </source>
</evidence>
<dbReference type="Gene3D" id="3.40.50.10130">
    <property type="match status" value="1"/>
</dbReference>
<keyword evidence="5" id="KW-0255">Endonuclease</keyword>
<dbReference type="GO" id="GO:0006308">
    <property type="term" value="P:DNA catabolic process"/>
    <property type="evidence" value="ECO:0007669"/>
    <property type="project" value="InterPro"/>
</dbReference>
<name>A0A0F9GAL4_9ZZZZ</name>